<evidence type="ECO:0000256" key="4">
    <source>
        <dbReference type="PROSITE-ProRule" id="PRU00325"/>
    </source>
</evidence>
<evidence type="ECO:0000313" key="6">
    <source>
        <dbReference type="EMBL" id="KAK6776204.1"/>
    </source>
</evidence>
<name>A0AAN8SVM4_SOLBU</name>
<evidence type="ECO:0000256" key="1">
    <source>
        <dbReference type="ARBA" id="ARBA00022723"/>
    </source>
</evidence>
<keyword evidence="1" id="KW-0479">Metal-binding</keyword>
<protein>
    <recommendedName>
        <fullName evidence="5">SWIM-type domain-containing protein</fullName>
    </recommendedName>
</protein>
<dbReference type="SUPFAM" id="SSF57756">
    <property type="entry name" value="Retrovirus zinc finger-like domains"/>
    <property type="match status" value="1"/>
</dbReference>
<feature type="domain" description="SWIM-type" evidence="5">
    <location>
        <begin position="60"/>
        <end position="92"/>
    </location>
</feature>
<keyword evidence="2 4" id="KW-0863">Zinc-finger</keyword>
<dbReference type="Pfam" id="PF04434">
    <property type="entry name" value="SWIM"/>
    <property type="match status" value="1"/>
</dbReference>
<dbReference type="EMBL" id="JBANQN010000011">
    <property type="protein sequence ID" value="KAK6776204.1"/>
    <property type="molecule type" value="Genomic_DNA"/>
</dbReference>
<dbReference type="PROSITE" id="PS50966">
    <property type="entry name" value="ZF_SWIM"/>
    <property type="match status" value="1"/>
</dbReference>
<reference evidence="6 7" key="1">
    <citation type="submission" date="2024-02" db="EMBL/GenBank/DDBJ databases">
        <title>de novo genome assembly of Solanum bulbocastanum strain 11H21.</title>
        <authorList>
            <person name="Hosaka A.J."/>
        </authorList>
    </citation>
    <scope>NUCLEOTIDE SEQUENCE [LARGE SCALE GENOMIC DNA]</scope>
    <source>
        <tissue evidence="6">Young leaves</tissue>
    </source>
</reference>
<evidence type="ECO:0000256" key="2">
    <source>
        <dbReference type="ARBA" id="ARBA00022771"/>
    </source>
</evidence>
<keyword evidence="3" id="KW-0862">Zinc</keyword>
<dbReference type="InterPro" id="IPR036875">
    <property type="entry name" value="Znf_CCHC_sf"/>
</dbReference>
<evidence type="ECO:0000313" key="7">
    <source>
        <dbReference type="Proteomes" id="UP001371456"/>
    </source>
</evidence>
<dbReference type="InterPro" id="IPR006564">
    <property type="entry name" value="Znf_PMZ"/>
</dbReference>
<dbReference type="InterPro" id="IPR007527">
    <property type="entry name" value="Znf_SWIM"/>
</dbReference>
<dbReference type="GO" id="GO:0003676">
    <property type="term" value="F:nucleic acid binding"/>
    <property type="evidence" value="ECO:0007669"/>
    <property type="project" value="InterPro"/>
</dbReference>
<sequence length="184" mass="21294">MYNIAKGTEFLCDQSKGNSWKCEKQFNENWRKAQEHIGSTTSAVFEILIFAHNGKGRNVHKVFVDAKKCSCGKWVNYHIPCSHAIKFCGVRGIEPKTYLSKYYTTKYYKRTYNATFTPVRDEIYLPPVAFSLVANTEYLRTSTNQCTRQRKNEMDIAPARMSRKCSICKETGHTKARCPRRNPL</sequence>
<keyword evidence="7" id="KW-1185">Reference proteome</keyword>
<accession>A0AAN8SVM4</accession>
<organism evidence="6 7">
    <name type="scientific">Solanum bulbocastanum</name>
    <name type="common">Wild potato</name>
    <dbReference type="NCBI Taxonomy" id="147425"/>
    <lineage>
        <taxon>Eukaryota</taxon>
        <taxon>Viridiplantae</taxon>
        <taxon>Streptophyta</taxon>
        <taxon>Embryophyta</taxon>
        <taxon>Tracheophyta</taxon>
        <taxon>Spermatophyta</taxon>
        <taxon>Magnoliopsida</taxon>
        <taxon>eudicotyledons</taxon>
        <taxon>Gunneridae</taxon>
        <taxon>Pentapetalae</taxon>
        <taxon>asterids</taxon>
        <taxon>lamiids</taxon>
        <taxon>Solanales</taxon>
        <taxon>Solanaceae</taxon>
        <taxon>Solanoideae</taxon>
        <taxon>Solaneae</taxon>
        <taxon>Solanum</taxon>
    </lineage>
</organism>
<dbReference type="AlphaFoldDB" id="A0AAN8SVM4"/>
<dbReference type="GO" id="GO:0008270">
    <property type="term" value="F:zinc ion binding"/>
    <property type="evidence" value="ECO:0007669"/>
    <property type="project" value="UniProtKB-KW"/>
</dbReference>
<evidence type="ECO:0000256" key="3">
    <source>
        <dbReference type="ARBA" id="ARBA00022833"/>
    </source>
</evidence>
<dbReference type="Proteomes" id="UP001371456">
    <property type="component" value="Unassembled WGS sequence"/>
</dbReference>
<evidence type="ECO:0000259" key="5">
    <source>
        <dbReference type="PROSITE" id="PS50966"/>
    </source>
</evidence>
<comment type="caution">
    <text evidence="6">The sequence shown here is derived from an EMBL/GenBank/DDBJ whole genome shotgun (WGS) entry which is preliminary data.</text>
</comment>
<proteinExistence type="predicted"/>
<gene>
    <name evidence="6" type="ORF">RDI58_027205</name>
</gene>
<dbReference type="SMART" id="SM00575">
    <property type="entry name" value="ZnF_PMZ"/>
    <property type="match status" value="1"/>
</dbReference>